<dbReference type="EMBL" id="BOOH01000060">
    <property type="protein sequence ID" value="GIH80487.1"/>
    <property type="molecule type" value="Genomic_DNA"/>
</dbReference>
<keyword evidence="1" id="KW-0175">Coiled coil</keyword>
<name>A0A8J3RV58_9ACTN</name>
<feature type="transmembrane region" description="Helical" evidence="2">
    <location>
        <begin position="83"/>
        <end position="103"/>
    </location>
</feature>
<evidence type="ECO:0000313" key="3">
    <source>
        <dbReference type="EMBL" id="GIH80487.1"/>
    </source>
</evidence>
<comment type="caution">
    <text evidence="3">The sequence shown here is derived from an EMBL/GenBank/DDBJ whole genome shotgun (WGS) entry which is preliminary data.</text>
</comment>
<dbReference type="Proteomes" id="UP000616724">
    <property type="component" value="Unassembled WGS sequence"/>
</dbReference>
<dbReference type="AlphaFoldDB" id="A0A8J3RV58"/>
<evidence type="ECO:0000313" key="4">
    <source>
        <dbReference type="Proteomes" id="UP000616724"/>
    </source>
</evidence>
<keyword evidence="4" id="KW-1185">Reference proteome</keyword>
<accession>A0A8J3RV58</accession>
<keyword evidence="2" id="KW-0472">Membrane</keyword>
<gene>
    <name evidence="3" type="ORF">Plo01_69160</name>
</gene>
<keyword evidence="2" id="KW-1133">Transmembrane helix</keyword>
<evidence type="ECO:0000256" key="1">
    <source>
        <dbReference type="SAM" id="Coils"/>
    </source>
</evidence>
<keyword evidence="2" id="KW-0812">Transmembrane</keyword>
<feature type="coiled-coil region" evidence="1">
    <location>
        <begin position="9"/>
        <end position="74"/>
    </location>
</feature>
<reference evidence="3 4" key="1">
    <citation type="submission" date="2021-01" db="EMBL/GenBank/DDBJ databases">
        <title>Whole genome shotgun sequence of Planobispora longispora NBRC 13918.</title>
        <authorList>
            <person name="Komaki H."/>
            <person name="Tamura T."/>
        </authorList>
    </citation>
    <scope>NUCLEOTIDE SEQUENCE [LARGE SCALE GENOMIC DNA]</scope>
    <source>
        <strain evidence="3 4">NBRC 13918</strain>
    </source>
</reference>
<sequence>MQYEPAPSAGELARRLNDLQHTAQRLMSQELFLAEQRASERRFTSIERDLEELQRRLEEEFRTLTSRIEARERDRGANWRQSVYAGVIPAGLLLVSLLVQIWLSLDGTS</sequence>
<dbReference type="RefSeq" id="WP_203894916.1">
    <property type="nucleotide sequence ID" value="NZ_BOOH01000060.1"/>
</dbReference>
<evidence type="ECO:0000256" key="2">
    <source>
        <dbReference type="SAM" id="Phobius"/>
    </source>
</evidence>
<organism evidence="3 4">
    <name type="scientific">Planobispora longispora</name>
    <dbReference type="NCBI Taxonomy" id="28887"/>
    <lineage>
        <taxon>Bacteria</taxon>
        <taxon>Bacillati</taxon>
        <taxon>Actinomycetota</taxon>
        <taxon>Actinomycetes</taxon>
        <taxon>Streptosporangiales</taxon>
        <taxon>Streptosporangiaceae</taxon>
        <taxon>Planobispora</taxon>
    </lineage>
</organism>
<proteinExistence type="predicted"/>
<protein>
    <submittedName>
        <fullName evidence="3">Uncharacterized protein</fullName>
    </submittedName>
</protein>